<evidence type="ECO:0000313" key="14">
    <source>
        <dbReference type="Ensembl" id="ENSPKIP00000011947.1"/>
    </source>
</evidence>
<dbReference type="KEGG" id="pki:111844504"/>
<dbReference type="Ensembl" id="ENSPKIT00000036329.1">
    <property type="protein sequence ID" value="ENSPKIP00000011947.1"/>
    <property type="gene ID" value="ENSPKIG00000025598.1"/>
</dbReference>
<evidence type="ECO:0000313" key="15">
    <source>
        <dbReference type="Proteomes" id="UP000261540"/>
    </source>
</evidence>
<dbReference type="AlphaFoldDB" id="A0A3B3QZJ3"/>
<dbReference type="GO" id="GO:0031297">
    <property type="term" value="P:replication fork processing"/>
    <property type="evidence" value="ECO:0007669"/>
    <property type="project" value="InterPro"/>
</dbReference>
<dbReference type="GO" id="GO:0043596">
    <property type="term" value="C:nuclear replication fork"/>
    <property type="evidence" value="ECO:0007669"/>
    <property type="project" value="TreeGrafter"/>
</dbReference>
<keyword evidence="8" id="KW-0234">DNA repair</keyword>
<dbReference type="PANTHER" id="PTHR28547:SF1">
    <property type="entry name" value="PROTEIN MMS22-LIKE"/>
    <property type="match status" value="1"/>
</dbReference>
<comment type="function">
    <text evidence="11">Component of the MMS22L-TONSL complex, a complex that promotes homologous recombination-mediated repair of double-strand breaks (DSBs) at stalled or collapsed replication forks. The MMS22L-TONSL complex is required to maintain genome integrity during DNA replication. It mediates the assembly of RAD51 filaments on single-stranded DNA (ssDNA): the MMS22L-TONSL complex is recruited to DSBs following histone replacement by histone chaperones and eviction of the replication protein A complex (RPA/RP-A) from DSBs. Following recruitment to DSBs, the TONSL-MMS22L complex promotes recruitment of RAD51 filaments and subsequent homologous recombination. Within the complex, MMS22L acts by binding ssDNA.</text>
</comment>
<dbReference type="Proteomes" id="UP000261540">
    <property type="component" value="Unplaced"/>
</dbReference>
<dbReference type="GeneTree" id="ENSGT00390000011769"/>
<evidence type="ECO:0000256" key="7">
    <source>
        <dbReference type="ARBA" id="ARBA00022853"/>
    </source>
</evidence>
<evidence type="ECO:0000256" key="5">
    <source>
        <dbReference type="ARBA" id="ARBA00022454"/>
    </source>
</evidence>
<reference evidence="14" key="2">
    <citation type="submission" date="2025-09" db="UniProtKB">
        <authorList>
            <consortium name="Ensembl"/>
        </authorList>
    </citation>
    <scope>IDENTIFICATION</scope>
</reference>
<evidence type="ECO:0000259" key="12">
    <source>
        <dbReference type="Pfam" id="PF14910"/>
    </source>
</evidence>
<keyword evidence="5" id="KW-0158">Chromosome</keyword>
<evidence type="ECO:0000256" key="10">
    <source>
        <dbReference type="ARBA" id="ARBA00033326"/>
    </source>
</evidence>
<evidence type="ECO:0000256" key="11">
    <source>
        <dbReference type="ARBA" id="ARBA00045147"/>
    </source>
</evidence>
<dbReference type="STRING" id="1676925.ENSPKIP00000011947"/>
<evidence type="ECO:0000256" key="9">
    <source>
        <dbReference type="ARBA" id="ARBA00023242"/>
    </source>
</evidence>
<name>A0A3B3QZJ3_9TELE</name>
<feature type="domain" description="MMS22-like C-terminal" evidence="13">
    <location>
        <begin position="841"/>
        <end position="1218"/>
    </location>
</feature>
<evidence type="ECO:0000259" key="13">
    <source>
        <dbReference type="Pfam" id="PF14911"/>
    </source>
</evidence>
<feature type="domain" description="Protein MMS22-like N-terminal" evidence="12">
    <location>
        <begin position="29"/>
        <end position="731"/>
    </location>
</feature>
<evidence type="ECO:0000256" key="2">
    <source>
        <dbReference type="ARBA" id="ARBA00004286"/>
    </source>
</evidence>
<dbReference type="InterPro" id="IPR029424">
    <property type="entry name" value="MMS22L_C"/>
</dbReference>
<dbReference type="GO" id="GO:0000724">
    <property type="term" value="P:double-strand break repair via homologous recombination"/>
    <property type="evidence" value="ECO:0007669"/>
    <property type="project" value="InterPro"/>
</dbReference>
<evidence type="ECO:0000256" key="4">
    <source>
        <dbReference type="ARBA" id="ARBA00021061"/>
    </source>
</evidence>
<dbReference type="InterPro" id="IPR042320">
    <property type="entry name" value="MMS22-like"/>
</dbReference>
<sequence length="1232" mass="137072">MDEEFSPSLTPPVSPFAVDSQCDSVLAPPPCFSCLSQPVRDESGLLAPDGYVAKGALKRLLLKLDPAPADYETDMVDLFGFSWVTETAMVESTTLLFNLFRQAFLRLENLALSGTHDFGQAYSHHSQAEQLRQHCVRFLQYVRVFISRYMLPPRDLEDTASHPYVALEAQLPSVLLEQLFGLTLLVDRLKNLPSNLQACLAMQHQGTRLPPAWHLLHLHMDVHWSVLEILHLLEERMMGQVVYAQQLVDLTGENFTNVSLFEKQVTSLLLDLIGLAMTQYSKVRPTEALAIPPYHCICTKELWVLLVHLLDHRSRTLHTQSFWSYLNKLLWSVLKGEPQDRLVDGLAPCKDPLGFTWWLLTHLAELGQTCSNGTHQDEKLKENWSFVAALLKSSLGSQGLEEEQLRLVLHCCLSLCLLWEPSVSVVTALWEHFSKNLNSAFTVPWLGVSGLGSVSRTPLSLLELARSCCASGPPDPAQLRSASHVQLYRSSNSFHMFLRILAVYLSKGTGDGAPWRQIKGRIYSKFHQRRMMELSERGLMHFLLLFLVLGRQAELEDACGRAGELLELRPSSSLSIAQQALLWRGQLAFVLLFQERGLDVAALAERVGGAFAQAARDFYLKTTEAARKLALWPLLGSYMEGVQEVMESGRHLHLSEERLLNQGFGLLLPACRQSELGSALGFLQAALAQLRRVQQHSAQAPPPSVAKECHLAVAAALWANFFPFLRNLRLSQTPPAQLADCAAGFCLLALDLPSSAPQDLQPQPALSMMTTFAWDEMLHPLVVTRYLTHLLHDSTLVSSMTAASGSAQALCIRAWIRCVLQQHVHKGVDGSESRADKMLRDQLNELTRLVFRLPEVESLLQEAVEVQPSARQEPGAAVAVFIKVVGGAYRRLQNLAERSHLVTRALDYIGDVLKHVKPYLANRSPPEGLQLAYRTVGCLVKQWSPLLATSKAQQLLFRIVDVLLLPHALFQQDKNLPAAMLSAVRDSLPLYLQGLSEAAGTSQTQGAYLRQQLRSVIAHYLERFFPATPAAAALAEHPILLAVRDAPPGHKGAVLSQTVLQVLSNHIVQCRGPASYSKLAMMLAFLFEMLKRTRHLERPLLALPLPAVLHCLLLVSESQVRKLSTDVLQLLFELHASDTPDGSCDQVSAVLKSFVEENVDTYDQQVYGVLELVALLDRVAVETLIPVLTLRLRSTEHKRGLGRNATLRNTYKKLLSSLGERGIAEMASLDRD</sequence>
<accession>A0A3B3QZJ3</accession>
<comment type="subcellular location">
    <subcellularLocation>
        <location evidence="2">Chromosome</location>
    </subcellularLocation>
    <subcellularLocation>
        <location evidence="1">Nucleus</location>
    </subcellularLocation>
</comment>
<proteinExistence type="inferred from homology"/>
<comment type="similarity">
    <text evidence="3">Belongs to the MMS22 family. MMS22L subfamily.</text>
</comment>
<dbReference type="OrthoDB" id="8193282at2759"/>
<dbReference type="CTD" id="253714"/>
<dbReference type="Pfam" id="PF14910">
    <property type="entry name" value="MMS22L_N"/>
    <property type="match status" value="1"/>
</dbReference>
<keyword evidence="6" id="KW-0227">DNA damage</keyword>
<keyword evidence="7" id="KW-0156">Chromatin regulator</keyword>
<dbReference type="Pfam" id="PF14911">
    <property type="entry name" value="MMS22L_C"/>
    <property type="match status" value="1"/>
</dbReference>
<evidence type="ECO:0000256" key="6">
    <source>
        <dbReference type="ARBA" id="ARBA00022763"/>
    </source>
</evidence>
<keyword evidence="9" id="KW-0539">Nucleus</keyword>
<reference evidence="14" key="1">
    <citation type="submission" date="2025-08" db="UniProtKB">
        <authorList>
            <consortium name="Ensembl"/>
        </authorList>
    </citation>
    <scope>IDENTIFICATION</scope>
</reference>
<dbReference type="GO" id="GO:0006325">
    <property type="term" value="P:chromatin organization"/>
    <property type="evidence" value="ECO:0007669"/>
    <property type="project" value="UniProtKB-KW"/>
</dbReference>
<dbReference type="PANTHER" id="PTHR28547">
    <property type="entry name" value="PROTEIN MMS22-LIKE"/>
    <property type="match status" value="1"/>
</dbReference>
<protein>
    <recommendedName>
        <fullName evidence="4">Protein MMS22-like</fullName>
    </recommendedName>
    <alternativeName>
        <fullName evidence="10">Methyl methanesulfonate-sensitivity protein 22-like</fullName>
    </alternativeName>
</protein>
<evidence type="ECO:0000256" key="1">
    <source>
        <dbReference type="ARBA" id="ARBA00004123"/>
    </source>
</evidence>
<keyword evidence="15" id="KW-1185">Reference proteome</keyword>
<evidence type="ECO:0000256" key="3">
    <source>
        <dbReference type="ARBA" id="ARBA00006585"/>
    </source>
</evidence>
<evidence type="ECO:0000256" key="8">
    <source>
        <dbReference type="ARBA" id="ARBA00023204"/>
    </source>
</evidence>
<dbReference type="InterPro" id="IPR029425">
    <property type="entry name" value="MMS22L_N"/>
</dbReference>
<organism evidence="14 15">
    <name type="scientific">Paramormyrops kingsleyae</name>
    <dbReference type="NCBI Taxonomy" id="1676925"/>
    <lineage>
        <taxon>Eukaryota</taxon>
        <taxon>Metazoa</taxon>
        <taxon>Chordata</taxon>
        <taxon>Craniata</taxon>
        <taxon>Vertebrata</taxon>
        <taxon>Euteleostomi</taxon>
        <taxon>Actinopterygii</taxon>
        <taxon>Neopterygii</taxon>
        <taxon>Teleostei</taxon>
        <taxon>Osteoglossocephala</taxon>
        <taxon>Osteoglossomorpha</taxon>
        <taxon>Osteoglossiformes</taxon>
        <taxon>Mormyridae</taxon>
        <taxon>Paramormyrops</taxon>
    </lineage>
</organism>